<organism evidence="3">
    <name type="scientific">Aspergillus niger</name>
    <dbReference type="NCBI Taxonomy" id="5061"/>
    <lineage>
        <taxon>Eukaryota</taxon>
        <taxon>Fungi</taxon>
        <taxon>Dikarya</taxon>
        <taxon>Ascomycota</taxon>
        <taxon>Pezizomycotina</taxon>
        <taxon>Eurotiomycetes</taxon>
        <taxon>Eurotiomycetidae</taxon>
        <taxon>Eurotiales</taxon>
        <taxon>Aspergillaceae</taxon>
        <taxon>Aspergillus</taxon>
        <taxon>Aspergillus subgen. Circumdati</taxon>
    </lineage>
</organism>
<dbReference type="Gene3D" id="3.40.50.720">
    <property type="entry name" value="NAD(P)-binding Rossmann-like Domain"/>
    <property type="match status" value="1"/>
</dbReference>
<name>A0AAJ8BPA0_ASPNG</name>
<accession>A0AAJ8BPA0</accession>
<dbReference type="InterPro" id="IPR051604">
    <property type="entry name" value="Ergot_Alk_Oxidoreductase"/>
</dbReference>
<evidence type="ECO:0000256" key="1">
    <source>
        <dbReference type="SAM" id="MobiDB-lite"/>
    </source>
</evidence>
<dbReference type="KEGG" id="ang:An07g00540"/>
<dbReference type="PANTHER" id="PTHR43162:SF1">
    <property type="entry name" value="PRESTALK A DIFFERENTIATION PROTEIN A"/>
    <property type="match status" value="1"/>
</dbReference>
<evidence type="ECO:0000313" key="3">
    <source>
        <dbReference type="RefSeq" id="XP_059600842.1"/>
    </source>
</evidence>
<reference evidence="3" key="1">
    <citation type="submission" date="2025-02" db="EMBL/GenBank/DDBJ databases">
        <authorList>
            <consortium name="NCBI Genome Project"/>
        </authorList>
    </citation>
    <scope>NUCLEOTIDE SEQUENCE</scope>
</reference>
<dbReference type="InterPro" id="IPR016040">
    <property type="entry name" value="NAD(P)-bd_dom"/>
</dbReference>
<protein>
    <recommendedName>
        <fullName evidence="2">NAD(P)-binding domain-containing protein</fullName>
    </recommendedName>
</protein>
<feature type="domain" description="NAD(P)-binding" evidence="2">
    <location>
        <begin position="69"/>
        <end position="188"/>
    </location>
</feature>
<dbReference type="GeneID" id="4981325"/>
<dbReference type="InterPro" id="IPR036291">
    <property type="entry name" value="NAD(P)-bd_dom_sf"/>
</dbReference>
<dbReference type="AlphaFoldDB" id="A0AAJ8BPA0"/>
<feature type="region of interest" description="Disordered" evidence="1">
    <location>
        <begin position="1"/>
        <end position="30"/>
    </location>
</feature>
<sequence>MSSHDVVSLGATKEHPFAAPNSSPPRLTPTISRSIEQRTTTPYSPAAIEHVASPDRMLVAVLPASPKSAQETIRALLEADQLTAPVHVRAIYRDVAKAPAEFVSHGSFHAVAGDLSNAASLDLGNADTVFAITPPRYDGSDMMQWARQASENTRIAIQKAGTVKRLVLLSSMGAEQPEGTGEIMTNHIAEEILKDVVPEVVFMRCAYFMENWAPAMETVQAKQPHLFSVITPLDYEIPMWLNHSRCKVSVADIGKACATYIMAMDNPKNPYVVEVHGPREYTAKDVQEAFQDVAGHAVELRPIEKADLPAFFGRFLPEASVGPFVEMTRSFLPGGVIAKESGNSPSPDRMYRGRTELVDAIRRLFRKG</sequence>
<dbReference type="Pfam" id="PF13460">
    <property type="entry name" value="NAD_binding_10"/>
    <property type="match status" value="1"/>
</dbReference>
<dbReference type="Gene3D" id="3.90.25.10">
    <property type="entry name" value="UDP-galactose 4-epimerase, domain 1"/>
    <property type="match status" value="1"/>
</dbReference>
<dbReference type="RefSeq" id="XP_059600842.1">
    <property type="nucleotide sequence ID" value="XM_059748170.1"/>
</dbReference>
<dbReference type="SUPFAM" id="SSF51735">
    <property type="entry name" value="NAD(P)-binding Rossmann-fold domains"/>
    <property type="match status" value="1"/>
</dbReference>
<proteinExistence type="predicted"/>
<reference evidence="3" key="2">
    <citation type="submission" date="2025-08" db="UniProtKB">
        <authorList>
            <consortium name="RefSeq"/>
        </authorList>
    </citation>
    <scope>IDENTIFICATION</scope>
</reference>
<evidence type="ECO:0000259" key="2">
    <source>
        <dbReference type="Pfam" id="PF13460"/>
    </source>
</evidence>
<dbReference type="PANTHER" id="PTHR43162">
    <property type="match status" value="1"/>
</dbReference>
<gene>
    <name evidence="3" type="ORF">An07g00540</name>
</gene>